<dbReference type="AlphaFoldDB" id="R8BD31"/>
<keyword evidence="2" id="KW-0812">Transmembrane</keyword>
<reference evidence="4" key="1">
    <citation type="journal article" date="2013" name="Genome Announc.">
        <title>Draft genome sequence of the ascomycete Phaeoacremonium aleophilum strain UCR-PA7, a causal agent of the esca disease complex in grapevines.</title>
        <authorList>
            <person name="Blanco-Ulate B."/>
            <person name="Rolshausen P."/>
            <person name="Cantu D."/>
        </authorList>
    </citation>
    <scope>NUCLEOTIDE SEQUENCE [LARGE SCALE GENOMIC DNA]</scope>
    <source>
        <strain evidence="4">UCR-PA7</strain>
    </source>
</reference>
<keyword evidence="4" id="KW-1185">Reference proteome</keyword>
<dbReference type="GO" id="GO:0016740">
    <property type="term" value="F:transferase activity"/>
    <property type="evidence" value="ECO:0007669"/>
    <property type="project" value="UniProtKB-KW"/>
</dbReference>
<dbReference type="KEGG" id="tmn:UCRPA7_7274"/>
<dbReference type="Proteomes" id="UP000014074">
    <property type="component" value="Unassembled WGS sequence"/>
</dbReference>
<dbReference type="PANTHER" id="PTHR10811">
    <property type="entry name" value="FRINGE-RELATED"/>
    <property type="match status" value="1"/>
</dbReference>
<evidence type="ECO:0000313" key="3">
    <source>
        <dbReference type="EMBL" id="EON97201.1"/>
    </source>
</evidence>
<keyword evidence="2" id="KW-0472">Membrane</keyword>
<evidence type="ECO:0000256" key="2">
    <source>
        <dbReference type="SAM" id="Phobius"/>
    </source>
</evidence>
<accession>R8BD31</accession>
<keyword evidence="3" id="KW-0808">Transferase</keyword>
<name>R8BD31_PHAM7</name>
<keyword evidence="2" id="KW-1133">Transmembrane helix</keyword>
<organism evidence="3 4">
    <name type="scientific">Phaeoacremonium minimum (strain UCR-PA7)</name>
    <name type="common">Esca disease fungus</name>
    <name type="synonym">Togninia minima</name>
    <dbReference type="NCBI Taxonomy" id="1286976"/>
    <lineage>
        <taxon>Eukaryota</taxon>
        <taxon>Fungi</taxon>
        <taxon>Dikarya</taxon>
        <taxon>Ascomycota</taxon>
        <taxon>Pezizomycotina</taxon>
        <taxon>Sordariomycetes</taxon>
        <taxon>Sordariomycetidae</taxon>
        <taxon>Togniniales</taxon>
        <taxon>Togniniaceae</taxon>
        <taxon>Phaeoacremonium</taxon>
    </lineage>
</organism>
<dbReference type="EMBL" id="KB933277">
    <property type="protein sequence ID" value="EON97201.1"/>
    <property type="molecule type" value="Genomic_DNA"/>
</dbReference>
<evidence type="ECO:0000313" key="4">
    <source>
        <dbReference type="Proteomes" id="UP000014074"/>
    </source>
</evidence>
<feature type="region of interest" description="Disordered" evidence="1">
    <location>
        <begin position="43"/>
        <end position="82"/>
    </location>
</feature>
<dbReference type="Gene3D" id="3.90.550.50">
    <property type="match status" value="1"/>
</dbReference>
<feature type="transmembrane region" description="Helical" evidence="2">
    <location>
        <begin position="12"/>
        <end position="33"/>
    </location>
</feature>
<feature type="compositionally biased region" description="Basic and acidic residues" evidence="1">
    <location>
        <begin position="47"/>
        <end position="76"/>
    </location>
</feature>
<gene>
    <name evidence="3" type="ORF">UCRPA7_7274</name>
</gene>
<dbReference type="OrthoDB" id="414175at2759"/>
<dbReference type="GeneID" id="19328017"/>
<dbReference type="RefSeq" id="XP_007917997.1">
    <property type="nucleotide sequence ID" value="XM_007919806.1"/>
</dbReference>
<dbReference type="InterPro" id="IPR006740">
    <property type="entry name" value="DUF604"/>
</dbReference>
<dbReference type="Pfam" id="PF04646">
    <property type="entry name" value="DUF604"/>
    <property type="match status" value="1"/>
</dbReference>
<evidence type="ECO:0000256" key="1">
    <source>
        <dbReference type="SAM" id="MobiDB-lite"/>
    </source>
</evidence>
<sequence>MALLPSLPARFCATRFIPVVVVCLFFLAAVHYLDFSVVPSSLTSQKDNPDHHQQGLPEKQKPEEANGEKEAEKPQSKPEGGCLPELQFLQSPELGLSKKFEYTRRCVKPVFSAAIDRDVVSNLSQPLFTQSLSVDLESCQSIEQIPCEPLELTVPNPYPKNSYKNFVFAVATSYERLGVSKSTFAHWMANTDALLIGLITDEEKPDSPKLDFPALEEDFKKSGVNLKLVKPHSPKHSWKHSHLMVILDMIEAATNDTQWLGILDDDTFVPHMLPLAETLKGYDHTKPAYIGALSESFQACRFGMAAFGGAGIFISVPLAKELEPHLESCLSARGGDMQLMECIYKHSHAKLQTVPALHQQDMQGDLSGFFESGWRYLSLHHWKSWYKAPVEQMAKIVNICGECFLQRWVFGEDTVLSNGYSIAKYPKGLPDLNKMEATWNNADSGDFDWSMGPLRAKVQKGDKKLYRLVDAVPTESGGLRQIFVFKGDKEKNENDEVIELVWDGSSSSS</sequence>
<dbReference type="HOGENOM" id="CLU_024640_0_1_1"/>
<proteinExistence type="predicted"/>
<dbReference type="eggNOG" id="KOG2246">
    <property type="taxonomic scope" value="Eukaryota"/>
</dbReference>
<protein>
    <submittedName>
        <fullName evidence="3">Putative glycosyltransferase family 31 protein</fullName>
    </submittedName>
</protein>